<dbReference type="RefSeq" id="WP_007868468.1">
    <property type="nucleotide sequence ID" value="NZ_KQ235882.1"/>
</dbReference>
<evidence type="ECO:0000313" key="2">
    <source>
        <dbReference type="Proteomes" id="UP000037392"/>
    </source>
</evidence>
<organism evidence="1 2">
    <name type="scientific">[Clostridium] citroniae WAL-19142</name>
    <dbReference type="NCBI Taxonomy" id="742734"/>
    <lineage>
        <taxon>Bacteria</taxon>
        <taxon>Bacillati</taxon>
        <taxon>Bacillota</taxon>
        <taxon>Clostridia</taxon>
        <taxon>Lachnospirales</taxon>
        <taxon>Lachnospiraceae</taxon>
        <taxon>Enterocloster</taxon>
    </lineage>
</organism>
<sequence length="55" mass="6659">MEKKQKDKPPEEPDEEELLREYEWAKEHIPDDAVPKPAPDEFEVIWKKIQEERGK</sequence>
<accession>A0A0J9BTS6</accession>
<reference evidence="1 2" key="1">
    <citation type="submission" date="2011-04" db="EMBL/GenBank/DDBJ databases">
        <title>The Genome Sequence of Clostridium citroniae WAL-19142.</title>
        <authorList>
            <consortium name="The Broad Institute Genome Sequencing Platform"/>
            <person name="Earl A."/>
            <person name="Ward D."/>
            <person name="Feldgarden M."/>
            <person name="Gevers D."/>
            <person name="Warren Y.A."/>
            <person name="Tyrrell K.L."/>
            <person name="Citron D.M."/>
            <person name="Goldstein E.J."/>
            <person name="Daigneault M."/>
            <person name="Allen-Vercoe E."/>
            <person name="Young S.K."/>
            <person name="Zeng Q."/>
            <person name="Gargeya S."/>
            <person name="Fitzgerald M."/>
            <person name="Haas B."/>
            <person name="Abouelleil A."/>
            <person name="Alvarado L."/>
            <person name="Arachchi H.M."/>
            <person name="Berlin A."/>
            <person name="Brown A."/>
            <person name="Chapman S.B."/>
            <person name="Chen Z."/>
            <person name="Dunbar C."/>
            <person name="Freedman E."/>
            <person name="Gearin G."/>
            <person name="Gellesch M."/>
            <person name="Goldberg J."/>
            <person name="Griggs A."/>
            <person name="Gujja S."/>
            <person name="Heilman E.R."/>
            <person name="Heiman D."/>
            <person name="Howarth C."/>
            <person name="Larson L."/>
            <person name="Lui A."/>
            <person name="MacDonald P.J."/>
            <person name="Mehta T."/>
            <person name="Montmayeur A."/>
            <person name="Murphy C."/>
            <person name="Neiman D."/>
            <person name="Pearson M."/>
            <person name="Priest M."/>
            <person name="Roberts A."/>
            <person name="Saif S."/>
            <person name="Shea T."/>
            <person name="Shenoy N."/>
            <person name="Sisk P."/>
            <person name="Stolte C."/>
            <person name="Sykes S."/>
            <person name="White J."/>
            <person name="Yandava C."/>
            <person name="Wortman J."/>
            <person name="Nusbaum C."/>
            <person name="Birren B."/>
        </authorList>
    </citation>
    <scope>NUCLEOTIDE SEQUENCE [LARGE SCALE GENOMIC DNA]</scope>
    <source>
        <strain evidence="1 2">WAL-19142</strain>
    </source>
</reference>
<comment type="caution">
    <text evidence="1">The sequence shown here is derived from an EMBL/GenBank/DDBJ whole genome shotgun (WGS) entry which is preliminary data.</text>
</comment>
<gene>
    <name evidence="1" type="ORF">HMPREF9470_04611</name>
</gene>
<name>A0A0J9BTS6_9FIRM</name>
<dbReference type="Proteomes" id="UP000037392">
    <property type="component" value="Unassembled WGS sequence"/>
</dbReference>
<proteinExistence type="predicted"/>
<dbReference type="AlphaFoldDB" id="A0A0J9BTS6"/>
<dbReference type="GeneID" id="93163961"/>
<protein>
    <submittedName>
        <fullName evidence="1">Uncharacterized protein</fullName>
    </submittedName>
</protein>
<evidence type="ECO:0000313" key="1">
    <source>
        <dbReference type="EMBL" id="KMW16173.1"/>
    </source>
</evidence>
<dbReference type="EMBL" id="ADLK01000032">
    <property type="protein sequence ID" value="KMW16173.1"/>
    <property type="molecule type" value="Genomic_DNA"/>
</dbReference>